<evidence type="ECO:0000256" key="8">
    <source>
        <dbReference type="ARBA" id="ARBA00023136"/>
    </source>
</evidence>
<feature type="transmembrane region" description="Helical" evidence="10">
    <location>
        <begin position="18"/>
        <end position="40"/>
    </location>
</feature>
<evidence type="ECO:0000256" key="1">
    <source>
        <dbReference type="ARBA" id="ARBA00004477"/>
    </source>
</evidence>
<evidence type="ECO:0000256" key="6">
    <source>
        <dbReference type="ARBA" id="ARBA00022824"/>
    </source>
</evidence>
<evidence type="ECO:0000256" key="3">
    <source>
        <dbReference type="ARBA" id="ARBA00011276"/>
    </source>
</evidence>
<dbReference type="EMBL" id="JBFSEQ010000002">
    <property type="protein sequence ID" value="KAL2790314.1"/>
    <property type="molecule type" value="Genomic_DNA"/>
</dbReference>
<accession>A0ABD2EVH8</accession>
<feature type="non-terminal residue" evidence="11">
    <location>
        <position position="51"/>
    </location>
</feature>
<evidence type="ECO:0000256" key="9">
    <source>
        <dbReference type="ARBA" id="ARBA00031143"/>
    </source>
</evidence>
<keyword evidence="7 10" id="KW-1133">Transmembrane helix</keyword>
<dbReference type="InterPro" id="IPR009445">
    <property type="entry name" value="TMEM85/Emc4"/>
</dbReference>
<dbReference type="AlphaFoldDB" id="A0ABD2EVH8"/>
<evidence type="ECO:0000256" key="2">
    <source>
        <dbReference type="ARBA" id="ARBA00007715"/>
    </source>
</evidence>
<name>A0ABD2EVH8_DAUMA</name>
<dbReference type="GO" id="GO:0005789">
    <property type="term" value="C:endoplasmic reticulum membrane"/>
    <property type="evidence" value="ECO:0007669"/>
    <property type="project" value="UniProtKB-SubCell"/>
</dbReference>
<keyword evidence="6" id="KW-0256">Endoplasmic reticulum</keyword>
<evidence type="ECO:0000256" key="10">
    <source>
        <dbReference type="SAM" id="Phobius"/>
    </source>
</evidence>
<reference evidence="11 12" key="1">
    <citation type="journal article" date="2024" name="G3 (Bethesda)">
        <title>A hybrid genome assembly of the endangered aye-aye (Daubentonia madagascariensis).</title>
        <authorList>
            <person name="Versoza C.J."/>
            <person name="Pfeifer S.P."/>
        </authorList>
    </citation>
    <scope>NUCLEOTIDE SEQUENCE [LARGE SCALE GENOMIC DNA]</scope>
    <source>
        <strain evidence="11">6821</strain>
    </source>
</reference>
<keyword evidence="8 10" id="KW-0472">Membrane</keyword>
<evidence type="ECO:0000313" key="12">
    <source>
        <dbReference type="Proteomes" id="UP001610411"/>
    </source>
</evidence>
<evidence type="ECO:0000256" key="7">
    <source>
        <dbReference type="ARBA" id="ARBA00022989"/>
    </source>
</evidence>
<keyword evidence="12" id="KW-1185">Reference proteome</keyword>
<dbReference type="PANTHER" id="PTHR19315">
    <property type="entry name" value="ER MEMBRANE PROTEIN COMPLEX SUBUNIT 4"/>
    <property type="match status" value="1"/>
</dbReference>
<keyword evidence="5 10" id="KW-0812">Transmembrane</keyword>
<gene>
    <name evidence="11" type="ORF">WCI35_005416</name>
</gene>
<protein>
    <recommendedName>
        <fullName evidence="4">ER membrane protein complex subunit 4</fullName>
    </recommendedName>
    <alternativeName>
        <fullName evidence="9">Transmembrane protein 85</fullName>
    </alternativeName>
</protein>
<dbReference type="Proteomes" id="UP001610411">
    <property type="component" value="Unassembled WGS sequence"/>
</dbReference>
<evidence type="ECO:0000313" key="11">
    <source>
        <dbReference type="EMBL" id="KAL2790314.1"/>
    </source>
</evidence>
<feature type="non-terminal residue" evidence="11">
    <location>
        <position position="1"/>
    </location>
</feature>
<proteinExistence type="inferred from homology"/>
<comment type="subcellular location">
    <subcellularLocation>
        <location evidence="1">Endoplasmic reticulum membrane</location>
        <topology evidence="1">Multi-pass membrane protein</topology>
    </subcellularLocation>
</comment>
<comment type="caution">
    <text evidence="11">The sequence shown here is derived from an EMBL/GenBank/DDBJ whole genome shotgun (WGS) entry which is preliminary data.</text>
</comment>
<comment type="similarity">
    <text evidence="2">Belongs to the EMC4 family.</text>
</comment>
<sequence length="51" mass="5793">RCWDIALGPLKQIPMNLFIMYMAGNTISIFPTMMVCMMAWRPIQALMAISA</sequence>
<comment type="subunit">
    <text evidence="3">Component of the ER membrane protein complex (EMC).</text>
</comment>
<evidence type="ECO:0000256" key="5">
    <source>
        <dbReference type="ARBA" id="ARBA00022692"/>
    </source>
</evidence>
<dbReference type="Pfam" id="PF06417">
    <property type="entry name" value="EMC4"/>
    <property type="match status" value="1"/>
</dbReference>
<evidence type="ECO:0000256" key="4">
    <source>
        <dbReference type="ARBA" id="ARBA00020820"/>
    </source>
</evidence>
<organism evidence="11 12">
    <name type="scientific">Daubentonia madagascariensis</name>
    <name type="common">Aye-aye</name>
    <name type="synonym">Sciurus madagascariensis</name>
    <dbReference type="NCBI Taxonomy" id="31869"/>
    <lineage>
        <taxon>Eukaryota</taxon>
        <taxon>Metazoa</taxon>
        <taxon>Chordata</taxon>
        <taxon>Craniata</taxon>
        <taxon>Vertebrata</taxon>
        <taxon>Euteleostomi</taxon>
        <taxon>Mammalia</taxon>
        <taxon>Eutheria</taxon>
        <taxon>Euarchontoglires</taxon>
        <taxon>Primates</taxon>
        <taxon>Strepsirrhini</taxon>
        <taxon>Chiromyiformes</taxon>
        <taxon>Daubentoniidae</taxon>
        <taxon>Daubentonia</taxon>
    </lineage>
</organism>